<protein>
    <submittedName>
        <fullName evidence="8">RagB/SusD family nutrient uptake outer membrane protein</fullName>
    </submittedName>
</protein>
<evidence type="ECO:0000259" key="6">
    <source>
        <dbReference type="Pfam" id="PF07980"/>
    </source>
</evidence>
<keyword evidence="4" id="KW-0472">Membrane</keyword>
<comment type="subcellular location">
    <subcellularLocation>
        <location evidence="1">Cell outer membrane</location>
    </subcellularLocation>
</comment>
<evidence type="ECO:0000259" key="7">
    <source>
        <dbReference type="Pfam" id="PF14322"/>
    </source>
</evidence>
<evidence type="ECO:0000256" key="5">
    <source>
        <dbReference type="ARBA" id="ARBA00023237"/>
    </source>
</evidence>
<dbReference type="Gene3D" id="1.25.40.390">
    <property type="match status" value="1"/>
</dbReference>
<dbReference type="Proteomes" id="UP000435036">
    <property type="component" value="Unassembled WGS sequence"/>
</dbReference>
<organism evidence="8 9">
    <name type="scientific">Sphingobacterium humi</name>
    <dbReference type="NCBI Taxonomy" id="1796905"/>
    <lineage>
        <taxon>Bacteria</taxon>
        <taxon>Pseudomonadati</taxon>
        <taxon>Bacteroidota</taxon>
        <taxon>Sphingobacteriia</taxon>
        <taxon>Sphingobacteriales</taxon>
        <taxon>Sphingobacteriaceae</taxon>
        <taxon>Sphingobacterium</taxon>
    </lineage>
</organism>
<evidence type="ECO:0000256" key="1">
    <source>
        <dbReference type="ARBA" id="ARBA00004442"/>
    </source>
</evidence>
<sequence>MMKLYFYTLIILCYACSLDVISETEISGDGIINTTTRANSVLSKAFHSFRISPDYFTPLTEDLQPSYLISYNQDLLRYYNWNDRLIQTRSAHLWETYYNIIAQLNVLLESEKDIINKGAEWNYIKGNALVFKAYLYFDLLQLYCNRNDGQAPGIIAKQSSKMATAERLNQTQSVTLIREILSEGISLMAKYPMPTPFFLNENSAKILQLQVELYKKEYLKVETLAKELLPLMGQLQITANIYENLWRNNTDKETAAIIWSIDYKDNPNKFLIYDKPNEGDYLYVSNKYIYHHDDIRYRSFQFSHVMKSLGGIPIERRLLGKYRNSIQDQKAYNLVMYRSADPYFILIESLLGQHKDMEALELLNGFLGKVNSRKIDYTHDHESLLTIFRTEKQKEFIGEKINYFDLKRWNTGIVRYTADSDNVSIKIDKDDYRWTWPIPLSELRYNKNISQNSGWFTIQ</sequence>
<dbReference type="OrthoDB" id="1097962at2"/>
<accession>A0A6N8L034</accession>
<dbReference type="Pfam" id="PF14322">
    <property type="entry name" value="SusD-like_3"/>
    <property type="match status" value="1"/>
</dbReference>
<name>A0A6N8L034_9SPHI</name>
<comment type="caution">
    <text evidence="8">The sequence shown here is derived from an EMBL/GenBank/DDBJ whole genome shotgun (WGS) entry which is preliminary data.</text>
</comment>
<evidence type="ECO:0000256" key="2">
    <source>
        <dbReference type="ARBA" id="ARBA00006275"/>
    </source>
</evidence>
<evidence type="ECO:0000256" key="4">
    <source>
        <dbReference type="ARBA" id="ARBA00023136"/>
    </source>
</evidence>
<comment type="similarity">
    <text evidence="2">Belongs to the SusD family.</text>
</comment>
<gene>
    <name evidence="8" type="ORF">GQF63_11780</name>
</gene>
<evidence type="ECO:0000313" key="9">
    <source>
        <dbReference type="Proteomes" id="UP000435036"/>
    </source>
</evidence>
<dbReference type="EMBL" id="WSQA01000008">
    <property type="protein sequence ID" value="MVZ62706.1"/>
    <property type="molecule type" value="Genomic_DNA"/>
</dbReference>
<dbReference type="InterPro" id="IPR033985">
    <property type="entry name" value="SusD-like_N"/>
</dbReference>
<dbReference type="InterPro" id="IPR011990">
    <property type="entry name" value="TPR-like_helical_dom_sf"/>
</dbReference>
<keyword evidence="5" id="KW-0998">Cell outer membrane</keyword>
<keyword evidence="9" id="KW-1185">Reference proteome</keyword>
<dbReference type="InterPro" id="IPR012944">
    <property type="entry name" value="SusD_RagB_dom"/>
</dbReference>
<dbReference type="GO" id="GO:0009279">
    <property type="term" value="C:cell outer membrane"/>
    <property type="evidence" value="ECO:0007669"/>
    <property type="project" value="UniProtKB-SubCell"/>
</dbReference>
<feature type="domain" description="RagB/SusD" evidence="6">
    <location>
        <begin position="328"/>
        <end position="455"/>
    </location>
</feature>
<dbReference type="SUPFAM" id="SSF48452">
    <property type="entry name" value="TPR-like"/>
    <property type="match status" value="1"/>
</dbReference>
<evidence type="ECO:0000256" key="3">
    <source>
        <dbReference type="ARBA" id="ARBA00022729"/>
    </source>
</evidence>
<evidence type="ECO:0000313" key="8">
    <source>
        <dbReference type="EMBL" id="MVZ62706.1"/>
    </source>
</evidence>
<reference evidence="8 9" key="1">
    <citation type="submission" date="2019-12" db="EMBL/GenBank/DDBJ databases">
        <authorList>
            <person name="Dong K."/>
        </authorList>
    </citation>
    <scope>NUCLEOTIDE SEQUENCE [LARGE SCALE GENOMIC DNA]</scope>
    <source>
        <strain evidence="8 9">JCM 31225</strain>
    </source>
</reference>
<keyword evidence="3" id="KW-0732">Signal</keyword>
<proteinExistence type="inferred from homology"/>
<dbReference type="Pfam" id="PF07980">
    <property type="entry name" value="SusD_RagB"/>
    <property type="match status" value="1"/>
</dbReference>
<dbReference type="AlphaFoldDB" id="A0A6N8L034"/>
<feature type="domain" description="SusD-like N-terminal" evidence="7">
    <location>
        <begin position="73"/>
        <end position="193"/>
    </location>
</feature>